<sequence length="80" mass="9080">MIDAETIKKVASSSDDIQDKIELEDINIANKENCHNWLCETCFPKKLHCTHTWKKFVDSSRCQSIKKLVGSQIALMVAKA</sequence>
<dbReference type="Proteomes" id="UP000887565">
    <property type="component" value="Unplaced"/>
</dbReference>
<reference evidence="2" key="1">
    <citation type="submission" date="2022-11" db="UniProtKB">
        <authorList>
            <consortium name="WormBaseParasite"/>
        </authorList>
    </citation>
    <scope>IDENTIFICATION</scope>
</reference>
<dbReference type="WBParaSite" id="nRc.2.0.1.t20598-RA">
    <property type="protein sequence ID" value="nRc.2.0.1.t20598-RA"/>
    <property type="gene ID" value="nRc.2.0.1.g20598"/>
</dbReference>
<proteinExistence type="predicted"/>
<name>A0A915J445_ROMCU</name>
<dbReference type="AlphaFoldDB" id="A0A915J445"/>
<evidence type="ECO:0000313" key="2">
    <source>
        <dbReference type="WBParaSite" id="nRc.2.0.1.t20598-RA"/>
    </source>
</evidence>
<accession>A0A915J445</accession>
<evidence type="ECO:0000313" key="1">
    <source>
        <dbReference type="Proteomes" id="UP000887565"/>
    </source>
</evidence>
<protein>
    <submittedName>
        <fullName evidence="2">Uncharacterized protein</fullName>
    </submittedName>
</protein>
<keyword evidence="1" id="KW-1185">Reference proteome</keyword>
<organism evidence="1 2">
    <name type="scientific">Romanomermis culicivorax</name>
    <name type="common">Nematode worm</name>
    <dbReference type="NCBI Taxonomy" id="13658"/>
    <lineage>
        <taxon>Eukaryota</taxon>
        <taxon>Metazoa</taxon>
        <taxon>Ecdysozoa</taxon>
        <taxon>Nematoda</taxon>
        <taxon>Enoplea</taxon>
        <taxon>Dorylaimia</taxon>
        <taxon>Mermithida</taxon>
        <taxon>Mermithoidea</taxon>
        <taxon>Mermithidae</taxon>
        <taxon>Romanomermis</taxon>
    </lineage>
</organism>